<gene>
    <name evidence="1" type="ORF">BVC80_1251g2</name>
    <name evidence="2" type="ORF">BVC80_1251g5</name>
    <name evidence="3" type="ORF">BVC80_6489g2</name>
</gene>
<dbReference type="AlphaFoldDB" id="A0A200PRW7"/>
<name>A0A200PRW7_MACCD</name>
<evidence type="ECO:0000313" key="3">
    <source>
        <dbReference type="EMBL" id="OVA10786.1"/>
    </source>
</evidence>
<proteinExistence type="predicted"/>
<dbReference type="EMBL" id="MVGT01004280">
    <property type="protein sequence ID" value="OVA00939.1"/>
    <property type="molecule type" value="Genomic_DNA"/>
</dbReference>
<organism evidence="2 4">
    <name type="scientific">Macleaya cordata</name>
    <name type="common">Five-seeded plume-poppy</name>
    <name type="synonym">Bocconia cordata</name>
    <dbReference type="NCBI Taxonomy" id="56857"/>
    <lineage>
        <taxon>Eukaryota</taxon>
        <taxon>Viridiplantae</taxon>
        <taxon>Streptophyta</taxon>
        <taxon>Embryophyta</taxon>
        <taxon>Tracheophyta</taxon>
        <taxon>Spermatophyta</taxon>
        <taxon>Magnoliopsida</taxon>
        <taxon>Ranunculales</taxon>
        <taxon>Papaveraceae</taxon>
        <taxon>Papaveroideae</taxon>
        <taxon>Macleaya</taxon>
    </lineage>
</organism>
<evidence type="ECO:0000313" key="4">
    <source>
        <dbReference type="Proteomes" id="UP000195402"/>
    </source>
</evidence>
<accession>A0A200PRW7</accession>
<evidence type="ECO:0000313" key="2">
    <source>
        <dbReference type="EMBL" id="OVA00939.1"/>
    </source>
</evidence>
<reference evidence="2 4" key="1">
    <citation type="journal article" date="2017" name="Mol. Plant">
        <title>The Genome of Medicinal Plant Macleaya cordata Provides New Insights into Benzylisoquinoline Alkaloids Metabolism.</title>
        <authorList>
            <person name="Liu X."/>
            <person name="Liu Y."/>
            <person name="Huang P."/>
            <person name="Ma Y."/>
            <person name="Qing Z."/>
            <person name="Tang Q."/>
            <person name="Cao H."/>
            <person name="Cheng P."/>
            <person name="Zheng Y."/>
            <person name="Yuan Z."/>
            <person name="Zhou Y."/>
            <person name="Liu J."/>
            <person name="Tang Z."/>
            <person name="Zhuo Y."/>
            <person name="Zhang Y."/>
            <person name="Yu L."/>
            <person name="Huang J."/>
            <person name="Yang P."/>
            <person name="Peng Q."/>
            <person name="Zhang J."/>
            <person name="Jiang W."/>
            <person name="Zhang Z."/>
            <person name="Lin K."/>
            <person name="Ro D.K."/>
            <person name="Chen X."/>
            <person name="Xiong X."/>
            <person name="Shang Y."/>
            <person name="Huang S."/>
            <person name="Zeng J."/>
        </authorList>
    </citation>
    <scope>NUCLEOTIDE SEQUENCE [LARGE SCALE GENOMIC DNA]</scope>
    <source>
        <strain evidence="2">BLH2017</strain>
        <strain evidence="4">cv. BLH2017</strain>
        <tissue evidence="2">Root</tissue>
    </source>
</reference>
<dbReference type="OrthoDB" id="1976204at2759"/>
<dbReference type="EMBL" id="MVGT01001842">
    <property type="protein sequence ID" value="OVA10786.1"/>
    <property type="molecule type" value="Genomic_DNA"/>
</dbReference>
<evidence type="ECO:0000313" key="1">
    <source>
        <dbReference type="EMBL" id="OVA00937.1"/>
    </source>
</evidence>
<protein>
    <submittedName>
        <fullName evidence="2">Uncharacterized protein</fullName>
    </submittedName>
</protein>
<keyword evidence="4" id="KW-1185">Reference proteome</keyword>
<comment type="caution">
    <text evidence="2">The sequence shown here is derived from an EMBL/GenBank/DDBJ whole genome shotgun (WGS) entry which is preliminary data.</text>
</comment>
<dbReference type="EMBL" id="MVGT01004280">
    <property type="protein sequence ID" value="OVA00937.1"/>
    <property type="molecule type" value="Genomic_DNA"/>
</dbReference>
<dbReference type="Proteomes" id="UP000195402">
    <property type="component" value="Unassembled WGS sequence"/>
</dbReference>
<sequence>MSRFWGAMILLSGTIEGTAYTRGLHQSSLSELFIAANSASLACKAARQRQVELSRAGE</sequence>